<protein>
    <submittedName>
        <fullName evidence="8">Uncharacterized protein</fullName>
    </submittedName>
</protein>
<comment type="subcellular location">
    <subcellularLocation>
        <location evidence="1">Membrane</location>
        <topology evidence="1">Multi-pass membrane protein</topology>
    </subcellularLocation>
</comment>
<dbReference type="InterPro" id="IPR006904">
    <property type="entry name" value="DUF716"/>
</dbReference>
<keyword evidence="3 7" id="KW-0812">Transmembrane</keyword>
<sequence length="215" mass="24043">MGSLIGHVLPGIVFLTLGLCHLFNNIKLYSLYPNSFKSSLWFLTSKLRYLELFFIIAGSSISISIDLFIGPAKHQPFDPDGATPSNHLRNFEHSSVSIFFFVYASFAIILDRFKPKAQLGIRQLLGAVAFANQFFLFYLHSTDHNGLEGVWSILIPKSCAQVEYSSLPKGFEDMEYEEEVCVDVESQKLKGFGESKDASVHMGSTGSAPFKRQKV</sequence>
<organism evidence="8">
    <name type="scientific">Manihot esculenta</name>
    <name type="common">Cassava</name>
    <name type="synonym">Jatropha manihot</name>
    <dbReference type="NCBI Taxonomy" id="3983"/>
    <lineage>
        <taxon>Eukaryota</taxon>
        <taxon>Viridiplantae</taxon>
        <taxon>Streptophyta</taxon>
        <taxon>Embryophyta</taxon>
        <taxon>Tracheophyta</taxon>
        <taxon>Spermatophyta</taxon>
        <taxon>Magnoliopsida</taxon>
        <taxon>eudicotyledons</taxon>
        <taxon>Gunneridae</taxon>
        <taxon>Pentapetalae</taxon>
        <taxon>rosids</taxon>
        <taxon>fabids</taxon>
        <taxon>Malpighiales</taxon>
        <taxon>Euphorbiaceae</taxon>
        <taxon>Crotonoideae</taxon>
        <taxon>Manihoteae</taxon>
        <taxon>Manihot</taxon>
    </lineage>
</organism>
<keyword evidence="5 7" id="KW-0472">Membrane</keyword>
<comment type="similarity">
    <text evidence="2">Belongs to the TMEM45 family.</text>
</comment>
<dbReference type="EMBL" id="CM004401">
    <property type="protein sequence ID" value="OAY28928.1"/>
    <property type="molecule type" value="Genomic_DNA"/>
</dbReference>
<feature type="transmembrane region" description="Helical" evidence="7">
    <location>
        <begin position="47"/>
        <end position="70"/>
    </location>
</feature>
<evidence type="ECO:0000256" key="4">
    <source>
        <dbReference type="ARBA" id="ARBA00022989"/>
    </source>
</evidence>
<evidence type="ECO:0000256" key="2">
    <source>
        <dbReference type="ARBA" id="ARBA00006948"/>
    </source>
</evidence>
<keyword evidence="4 7" id="KW-1133">Transmembrane helix</keyword>
<evidence type="ECO:0000256" key="1">
    <source>
        <dbReference type="ARBA" id="ARBA00004141"/>
    </source>
</evidence>
<dbReference type="PANTHER" id="PTHR46285">
    <property type="entry name" value="PROTEINASE INHIBITOR I4, SERPIN (DUF716)-RELATED"/>
    <property type="match status" value="1"/>
</dbReference>
<proteinExistence type="inferred from homology"/>
<feature type="transmembrane region" description="Helical" evidence="7">
    <location>
        <begin position="90"/>
        <end position="109"/>
    </location>
</feature>
<evidence type="ECO:0000256" key="7">
    <source>
        <dbReference type="SAM" id="Phobius"/>
    </source>
</evidence>
<dbReference type="GO" id="GO:0016020">
    <property type="term" value="C:membrane"/>
    <property type="evidence" value="ECO:0007669"/>
    <property type="project" value="UniProtKB-SubCell"/>
</dbReference>
<evidence type="ECO:0000256" key="3">
    <source>
        <dbReference type="ARBA" id="ARBA00022692"/>
    </source>
</evidence>
<name>A0A2C9UEY3_MANES</name>
<dbReference type="AlphaFoldDB" id="A0A2C9UEY3"/>
<gene>
    <name evidence="8" type="ORF">MANES_15G105300</name>
</gene>
<evidence type="ECO:0000256" key="6">
    <source>
        <dbReference type="SAM" id="MobiDB-lite"/>
    </source>
</evidence>
<dbReference type="Pfam" id="PF04819">
    <property type="entry name" value="DUF716"/>
    <property type="match status" value="1"/>
</dbReference>
<feature type="transmembrane region" description="Helical" evidence="7">
    <location>
        <begin position="6"/>
        <end position="26"/>
    </location>
</feature>
<dbReference type="PANTHER" id="PTHR46285:SF8">
    <property type="entry name" value="PLANT VIRAL-RESPONSE FAMILY PROTEIN"/>
    <property type="match status" value="1"/>
</dbReference>
<accession>A0A2C9UEY3</accession>
<reference evidence="8" key="1">
    <citation type="submission" date="2016-02" db="EMBL/GenBank/DDBJ databases">
        <title>WGS assembly of Manihot esculenta.</title>
        <authorList>
            <person name="Bredeson J.V."/>
            <person name="Prochnik S.E."/>
            <person name="Lyons J.B."/>
            <person name="Schmutz J."/>
            <person name="Grimwood J."/>
            <person name="Vrebalov J."/>
            <person name="Bart R.S."/>
            <person name="Amuge T."/>
            <person name="Ferguson M.E."/>
            <person name="Green R."/>
            <person name="Putnam N."/>
            <person name="Stites J."/>
            <person name="Rounsley S."/>
            <person name="Rokhsar D.S."/>
        </authorList>
    </citation>
    <scope>NUCLEOTIDE SEQUENCE [LARGE SCALE GENOMIC DNA]</scope>
    <source>
        <tissue evidence="8">Leaf</tissue>
    </source>
</reference>
<dbReference type="STRING" id="3983.A0A2C9UEY3"/>
<evidence type="ECO:0000256" key="5">
    <source>
        <dbReference type="ARBA" id="ARBA00023136"/>
    </source>
</evidence>
<feature type="region of interest" description="Disordered" evidence="6">
    <location>
        <begin position="195"/>
        <end position="215"/>
    </location>
</feature>
<evidence type="ECO:0000313" key="8">
    <source>
        <dbReference type="EMBL" id="OAY28928.1"/>
    </source>
</evidence>